<evidence type="ECO:0000313" key="1">
    <source>
        <dbReference type="EMBL" id="OIQ65266.1"/>
    </source>
</evidence>
<reference evidence="1" key="1">
    <citation type="submission" date="2016-10" db="EMBL/GenBank/DDBJ databases">
        <title>Sequence of Gallionella enrichment culture.</title>
        <authorList>
            <person name="Poehlein A."/>
            <person name="Muehling M."/>
            <person name="Daniel R."/>
        </authorList>
    </citation>
    <scope>NUCLEOTIDE SEQUENCE</scope>
</reference>
<comment type="caution">
    <text evidence="1">The sequence shown here is derived from an EMBL/GenBank/DDBJ whole genome shotgun (WGS) entry which is preliminary data.</text>
</comment>
<dbReference type="AlphaFoldDB" id="A0A1J5P2H3"/>
<organism evidence="1">
    <name type="scientific">mine drainage metagenome</name>
    <dbReference type="NCBI Taxonomy" id="410659"/>
    <lineage>
        <taxon>unclassified sequences</taxon>
        <taxon>metagenomes</taxon>
        <taxon>ecological metagenomes</taxon>
    </lineage>
</organism>
<gene>
    <name evidence="1" type="ORF">GALL_531770</name>
</gene>
<proteinExistence type="predicted"/>
<sequence length="229" mass="24534">MQTRIVCCTGCRVFGIGAGRVVTAATYLPARCVPHLVQVSQFGAENGSGIAPDLDFTDTGLNFGCHRAGFAHHMAVLAQSVLAQDVHDRCSLRRGHLQHHPWLFTKQRLERQLVTPAADLAGPVLTVTDIHATVRNAVTFSDQHVHIQCHPDMAGKSHLAHGGKQSAVAAIVVRQDEAASAQGVDGLDQIDQVLRVVQIGHLVTQLAQGLRQNAGTHAVLATPQVNQDQ</sequence>
<name>A0A1J5P2H3_9ZZZZ</name>
<dbReference type="EMBL" id="MLJW01007471">
    <property type="protein sequence ID" value="OIQ65266.1"/>
    <property type="molecule type" value="Genomic_DNA"/>
</dbReference>
<accession>A0A1J5P2H3</accession>
<protein>
    <submittedName>
        <fullName evidence="1">Uncharacterized protein</fullName>
    </submittedName>
</protein>